<evidence type="ECO:0000259" key="4">
    <source>
        <dbReference type="Pfam" id="PF01571"/>
    </source>
</evidence>
<dbReference type="Pfam" id="PF08669">
    <property type="entry name" value="GCV_T_C"/>
    <property type="match status" value="1"/>
</dbReference>
<feature type="domain" description="FAD dependent oxidoreductase" evidence="3">
    <location>
        <begin position="30"/>
        <end position="386"/>
    </location>
</feature>
<gene>
    <name evidence="7" type="ORF">OEZ71_10875</name>
</gene>
<dbReference type="Gene3D" id="3.30.1360.120">
    <property type="entry name" value="Probable tRNA modification gtpase trme, domain 1"/>
    <property type="match status" value="1"/>
</dbReference>
<dbReference type="PANTHER" id="PTHR43757:SF15">
    <property type="entry name" value="PYRUVATE DEHYDROGENASE PHOSPHATASE REGULATORY SUBUNIT, MITOCHONDRIAL-LIKE"/>
    <property type="match status" value="1"/>
</dbReference>
<keyword evidence="2" id="KW-0560">Oxidoreductase</keyword>
<dbReference type="Pfam" id="PF01266">
    <property type="entry name" value="DAO"/>
    <property type="match status" value="1"/>
</dbReference>
<dbReference type="Gene3D" id="3.30.70.1400">
    <property type="entry name" value="Aminomethyltransferase beta-barrel domains"/>
    <property type="match status" value="1"/>
</dbReference>
<sequence length="838" mass="92178">MTSTACSKRAAKVQLRGFSMSDQLPSHTQCVIIGGGSLGCNIAYHLTKFGMSDVVVLERDKLTSGTTWHAAGEIVPAVLGNEWECELYTYGRNLIAGLEEETGLATGFRQVGYIQPADSPERLEELRRGAAFMRRFGIEMHEITAREATERFPVGDFSDTISAFWYPLEGRTNPVDTTQALARGARSRGARVIEDIPVREILTANGRAIGVRTDKGDIKAEHVVIAAGMWSREVGARAGINLPLQAAEHYYLITEQLEGLDRNLPLLEDAHSWAYFREETGGLLVGLFEPDAAAWNVGSIPGDFTFGEIEPNWDRVLPHLEAAFRRVPSAANAGVRKLFCGPESFTPDLAPLVGEAPSLRNCWVAAGLNSLGILYGPGIGMALARWIIDGFCPVDHTSFNVDRFADGSHNTPAFRRDRTKELLAKSFGAHFPNDTFKTARGLKRSVLYDRLKSAGAHFVESHGWEQPDWFAPSPDEARLETYSWGRQKWWDWHAAEHRAARNGAILMDMSSMAKFLVQGRDAARFLSRISCNDVDVTPGRVVYTAWTNEMGGFEADLTVTRLSEDRFLVVVGENSHGHTETWMRRHIAADEFVTITDVTPGTTQINVHGPRARDLMQRVSTVDLSNEAFPFMTAREIDIGYFNVVALRVTYVGELGWELHVPNLHAVQVYDLLKEAGRDLGVRDAGMQTLASLRLEKAYRDFGVDVDNTDNPIEAGLGFAVRLDKPGGFIGRDALAALKAAGVPKRRMLQFLLKDPAPLLHGNETIYLDGTDVGYIQVGAYGHTLGAAVGIGFTEYKTSLTAEIVNGGNWEIDIAGQRVGAVASLKPLFDPAMARVKC</sequence>
<evidence type="ECO:0000259" key="6">
    <source>
        <dbReference type="Pfam" id="PF16350"/>
    </source>
</evidence>
<evidence type="ECO:0000313" key="7">
    <source>
        <dbReference type="EMBL" id="MCV2872796.1"/>
    </source>
</evidence>
<dbReference type="Gene3D" id="2.40.30.110">
    <property type="entry name" value="Aminomethyltransferase beta-barrel domains"/>
    <property type="match status" value="1"/>
</dbReference>
<dbReference type="EMBL" id="JAOWKZ010000003">
    <property type="protein sequence ID" value="MCV2872796.1"/>
    <property type="molecule type" value="Genomic_DNA"/>
</dbReference>
<dbReference type="InterPro" id="IPR036188">
    <property type="entry name" value="FAD/NAD-bd_sf"/>
</dbReference>
<evidence type="ECO:0000313" key="8">
    <source>
        <dbReference type="Proteomes" id="UP001652564"/>
    </source>
</evidence>
<evidence type="ECO:0000256" key="1">
    <source>
        <dbReference type="ARBA" id="ARBA00008609"/>
    </source>
</evidence>
<dbReference type="Pfam" id="PF01571">
    <property type="entry name" value="GCV_T"/>
    <property type="match status" value="1"/>
</dbReference>
<dbReference type="Gene3D" id="3.50.50.60">
    <property type="entry name" value="FAD/NAD(P)-binding domain"/>
    <property type="match status" value="1"/>
</dbReference>
<comment type="caution">
    <text evidence="7">The sequence shown here is derived from an EMBL/GenBank/DDBJ whole genome shotgun (WGS) entry which is preliminary data.</text>
</comment>
<evidence type="ECO:0000256" key="2">
    <source>
        <dbReference type="ARBA" id="ARBA00023002"/>
    </source>
</evidence>
<evidence type="ECO:0000259" key="3">
    <source>
        <dbReference type="Pfam" id="PF01266"/>
    </source>
</evidence>
<organism evidence="7 8">
    <name type="scientific">Albidovulum litorale</name>
    <dbReference type="NCBI Taxonomy" id="2984134"/>
    <lineage>
        <taxon>Bacteria</taxon>
        <taxon>Pseudomonadati</taxon>
        <taxon>Pseudomonadota</taxon>
        <taxon>Alphaproteobacteria</taxon>
        <taxon>Rhodobacterales</taxon>
        <taxon>Paracoccaceae</taxon>
        <taxon>Albidovulum</taxon>
    </lineage>
</organism>
<dbReference type="InterPro" id="IPR032503">
    <property type="entry name" value="FAO_M"/>
</dbReference>
<protein>
    <submittedName>
        <fullName evidence="7">FAD-dependent oxidoreductase</fullName>
    </submittedName>
</protein>
<dbReference type="InterPro" id="IPR006076">
    <property type="entry name" value="FAD-dep_OxRdtase"/>
</dbReference>
<name>A0ABT2ZNS5_9RHOB</name>
<evidence type="ECO:0000259" key="5">
    <source>
        <dbReference type="Pfam" id="PF08669"/>
    </source>
</evidence>
<dbReference type="SUPFAM" id="SSF51905">
    <property type="entry name" value="FAD/NAD(P)-binding domain"/>
    <property type="match status" value="1"/>
</dbReference>
<comment type="similarity">
    <text evidence="1">Belongs to the GcvT family.</text>
</comment>
<reference evidence="7 8" key="1">
    <citation type="submission" date="2022-10" db="EMBL/GenBank/DDBJ databases">
        <title>Defluviimonas sp. nov., isolated from ocean surface sediments.</title>
        <authorList>
            <person name="He W."/>
            <person name="Wang L."/>
            <person name="Zhang D.-F."/>
        </authorList>
    </citation>
    <scope>NUCLEOTIDE SEQUENCE [LARGE SCALE GENOMIC DNA]</scope>
    <source>
        <strain evidence="7 8">WL0050</strain>
    </source>
</reference>
<dbReference type="InterPro" id="IPR028896">
    <property type="entry name" value="GcvT/YgfZ/DmdA"/>
</dbReference>
<dbReference type="InterPro" id="IPR029043">
    <property type="entry name" value="GcvT/YgfZ_C"/>
</dbReference>
<dbReference type="Pfam" id="PF16350">
    <property type="entry name" value="FAO_M"/>
    <property type="match status" value="1"/>
</dbReference>
<dbReference type="SUPFAM" id="SSF54373">
    <property type="entry name" value="FAD-linked reductases, C-terminal domain"/>
    <property type="match status" value="1"/>
</dbReference>
<feature type="domain" description="FAD dependent oxidoreductase central" evidence="6">
    <location>
        <begin position="389"/>
        <end position="445"/>
    </location>
</feature>
<dbReference type="SUPFAM" id="SSF101790">
    <property type="entry name" value="Aminomethyltransferase beta-barrel domain"/>
    <property type="match status" value="1"/>
</dbReference>
<keyword evidence="8" id="KW-1185">Reference proteome</keyword>
<dbReference type="InterPro" id="IPR013977">
    <property type="entry name" value="GcvT_C"/>
</dbReference>
<feature type="domain" description="GCVT N-terminal" evidence="4">
    <location>
        <begin position="447"/>
        <end position="725"/>
    </location>
</feature>
<accession>A0ABT2ZNS5</accession>
<dbReference type="PANTHER" id="PTHR43757">
    <property type="entry name" value="AMINOMETHYLTRANSFERASE"/>
    <property type="match status" value="1"/>
</dbReference>
<dbReference type="RefSeq" id="WP_263740026.1">
    <property type="nucleotide sequence ID" value="NZ_JAOWKZ010000003.1"/>
</dbReference>
<dbReference type="Proteomes" id="UP001652564">
    <property type="component" value="Unassembled WGS sequence"/>
</dbReference>
<feature type="domain" description="Aminomethyltransferase C-terminal" evidence="5">
    <location>
        <begin position="746"/>
        <end position="830"/>
    </location>
</feature>
<dbReference type="Gene3D" id="3.30.9.10">
    <property type="entry name" value="D-Amino Acid Oxidase, subunit A, domain 2"/>
    <property type="match status" value="1"/>
</dbReference>
<dbReference type="InterPro" id="IPR006222">
    <property type="entry name" value="GCVT_N"/>
</dbReference>
<proteinExistence type="inferred from homology"/>
<dbReference type="SUPFAM" id="SSF103025">
    <property type="entry name" value="Folate-binding domain"/>
    <property type="match status" value="1"/>
</dbReference>
<dbReference type="InterPro" id="IPR027266">
    <property type="entry name" value="TrmE/GcvT-like"/>
</dbReference>